<comment type="caution">
    <text evidence="2">The sequence shown here is derived from an EMBL/GenBank/DDBJ whole genome shotgun (WGS) entry which is preliminary data.</text>
</comment>
<dbReference type="AlphaFoldDB" id="A0A9Q0M6M7"/>
<dbReference type="GO" id="GO:0006749">
    <property type="term" value="P:glutathione metabolic process"/>
    <property type="evidence" value="ECO:0007669"/>
    <property type="project" value="TreeGrafter"/>
</dbReference>
<dbReference type="EMBL" id="JAPWDV010000002">
    <property type="protein sequence ID" value="KAJ6218907.1"/>
    <property type="molecule type" value="Genomic_DNA"/>
</dbReference>
<dbReference type="Proteomes" id="UP001142055">
    <property type="component" value="Chromosome 2"/>
</dbReference>
<evidence type="ECO:0000313" key="2">
    <source>
        <dbReference type="EMBL" id="KAJ6218907.1"/>
    </source>
</evidence>
<dbReference type="Pfam" id="PF00043">
    <property type="entry name" value="GST_C"/>
    <property type="match status" value="1"/>
</dbReference>
<reference evidence="2" key="1">
    <citation type="submission" date="2022-12" db="EMBL/GenBank/DDBJ databases">
        <title>Genome assemblies of Blomia tropicalis.</title>
        <authorList>
            <person name="Cui Y."/>
        </authorList>
    </citation>
    <scope>NUCLEOTIDE SEQUENCE</scope>
    <source>
        <tissue evidence="2">Adult mites</tissue>
    </source>
</reference>
<dbReference type="PROSITE" id="PS50405">
    <property type="entry name" value="GST_CTER"/>
    <property type="match status" value="1"/>
</dbReference>
<keyword evidence="3" id="KW-1185">Reference proteome</keyword>
<evidence type="ECO:0000313" key="3">
    <source>
        <dbReference type="Proteomes" id="UP001142055"/>
    </source>
</evidence>
<dbReference type="PANTHER" id="PTHR43969">
    <property type="entry name" value="GLUTATHIONE S TRANSFERASE D10, ISOFORM A-RELATED"/>
    <property type="match status" value="1"/>
</dbReference>
<dbReference type="GO" id="GO:0004364">
    <property type="term" value="F:glutathione transferase activity"/>
    <property type="evidence" value="ECO:0007669"/>
    <property type="project" value="TreeGrafter"/>
</dbReference>
<evidence type="ECO:0000259" key="1">
    <source>
        <dbReference type="PROSITE" id="PS50405"/>
    </source>
</evidence>
<feature type="domain" description="GST C-terminal" evidence="1">
    <location>
        <begin position="18"/>
        <end position="143"/>
    </location>
</feature>
<gene>
    <name evidence="2" type="ORF">RDWZM_004719</name>
</gene>
<organism evidence="2 3">
    <name type="scientific">Blomia tropicalis</name>
    <name type="common">Mite</name>
    <dbReference type="NCBI Taxonomy" id="40697"/>
    <lineage>
        <taxon>Eukaryota</taxon>
        <taxon>Metazoa</taxon>
        <taxon>Ecdysozoa</taxon>
        <taxon>Arthropoda</taxon>
        <taxon>Chelicerata</taxon>
        <taxon>Arachnida</taxon>
        <taxon>Acari</taxon>
        <taxon>Acariformes</taxon>
        <taxon>Sarcoptiformes</taxon>
        <taxon>Astigmata</taxon>
        <taxon>Glycyphagoidea</taxon>
        <taxon>Echimyopodidae</taxon>
        <taxon>Blomia</taxon>
    </lineage>
</organism>
<accession>A0A9Q0M6M7</accession>
<proteinExistence type="predicted"/>
<sequence length="219" mass="25363">MAYFANQYAPNNDCYPSNPNERAFVDRMLQFDLNVLYRSLGEFLIPIVREGKPLTNLNPIKGRKVTETLNYLDTVLEQTSYVAGHHLTLADFSSYFSLEFADKLKYDFTKFVNVTKWFERMKRKIIEIDGYMNYTVERTVCPMESSSNDNKCEKICERNEMGKCNLDKLCIANQSNYGKVICRESDQCKVVTNYTMNQTSKNLFDLLKSTGGKLFDSPE</sequence>
<protein>
    <recommendedName>
        <fullName evidence="1">GST C-terminal domain-containing protein</fullName>
    </recommendedName>
</protein>
<dbReference type="CDD" id="cd03177">
    <property type="entry name" value="GST_C_Delta_Epsilon"/>
    <property type="match status" value="1"/>
</dbReference>
<dbReference type="PANTHER" id="PTHR43969:SF9">
    <property type="entry name" value="GLUTATHIONE S TRANSFERASE D10, ISOFORM A-RELATED"/>
    <property type="match status" value="1"/>
</dbReference>
<dbReference type="InterPro" id="IPR036282">
    <property type="entry name" value="Glutathione-S-Trfase_C_sf"/>
</dbReference>
<dbReference type="InterPro" id="IPR010987">
    <property type="entry name" value="Glutathione-S-Trfase_C-like"/>
</dbReference>
<dbReference type="SUPFAM" id="SSF47616">
    <property type="entry name" value="GST C-terminal domain-like"/>
    <property type="match status" value="1"/>
</dbReference>
<dbReference type="FunFam" id="1.20.1050.10:FF:000007">
    <property type="entry name" value="Glutathione S-transferase 1-1"/>
    <property type="match status" value="1"/>
</dbReference>
<name>A0A9Q0M6M7_BLOTA</name>
<dbReference type="Gene3D" id="1.20.1050.10">
    <property type="match status" value="1"/>
</dbReference>
<dbReference type="InterPro" id="IPR004046">
    <property type="entry name" value="GST_C"/>
</dbReference>